<dbReference type="EMBL" id="AP018052">
    <property type="protein sequence ID" value="BAZ92970.1"/>
    <property type="molecule type" value="Genomic_DNA"/>
</dbReference>
<reference evidence="12 13" key="1">
    <citation type="submission" date="2017-05" db="EMBL/GenBank/DDBJ databases">
        <title>Thiocyanate degradation by Thiohalobacter thiocyanaticus FOKN1.</title>
        <authorList>
            <person name="Oshiki M."/>
            <person name="Fukushima T."/>
            <person name="Kawano S."/>
            <person name="Nakagawa J."/>
        </authorList>
    </citation>
    <scope>NUCLEOTIDE SEQUENCE [LARGE SCALE GENOMIC DNA]</scope>
    <source>
        <strain evidence="12 13">FOKN1</strain>
    </source>
</reference>
<dbReference type="Proteomes" id="UP000218765">
    <property type="component" value="Chromosome"/>
</dbReference>
<dbReference type="KEGG" id="ttc:FOKN1_0568"/>
<accession>A0A1Z4VMW7</accession>
<sequence>MPEVQQRIADLMQRSGVGFGTSGARGRVTDMTPPVCYAYTRAFLQYLESSQGLRPGSRVAIAGDLRPSTPDIMAAVARACLDAGYKPLNCGFIPSPAVALYGIEQGIPAIMVTGSHIPDDRNGIKFNKLGGEILKDDELGIRAQTVTVPEPFPADYPAALPSVDEAPAQRYLQRYLDFFPAAALAGLKVGVYEHSGVGRDLLATLLERLGADIARLNRSEVFIPVDTEAIRPEDVELARGWARELKLDAIVSTDGDADRPLVADATGRWLRGDIVGVLCAQYLGIDRLATPVSSNTVVEKCDSFARVERTRIGSPYVIAGMQALAGEGAASVAGYEANGGFLLQTPVQRDGRELNALPTRDAFIVILAVLAAAREQGSVSVLAAALPPRYTFSDRIKAFPTEQSARILAELDGSQAKLEAIFGKITQSRMIALDPTDGLRLTFGNQEVIHLRPSGNAPELRCYNEADSAERAEALNRDCMALLAGWRES</sequence>
<evidence type="ECO:0000256" key="5">
    <source>
        <dbReference type="ARBA" id="ARBA00022842"/>
    </source>
</evidence>
<dbReference type="Gene3D" id="3.40.120.10">
    <property type="entry name" value="Alpha-D-Glucose-1,6-Bisphosphate, subunit A, domain 3"/>
    <property type="match status" value="3"/>
</dbReference>
<evidence type="ECO:0000259" key="8">
    <source>
        <dbReference type="Pfam" id="PF00408"/>
    </source>
</evidence>
<dbReference type="InterPro" id="IPR005845">
    <property type="entry name" value="A-D-PHexomutase_a/b/a-II"/>
</dbReference>
<dbReference type="InterPro" id="IPR005844">
    <property type="entry name" value="A-D-PHexomutase_a/b/a-I"/>
</dbReference>
<keyword evidence="6" id="KW-0413">Isomerase</keyword>
<comment type="cofactor">
    <cofactor evidence="1">
        <name>Mg(2+)</name>
        <dbReference type="ChEBI" id="CHEBI:18420"/>
    </cofactor>
</comment>
<dbReference type="Gene3D" id="3.30.310.50">
    <property type="entry name" value="Alpha-D-phosphohexomutase, C-terminal domain"/>
    <property type="match status" value="1"/>
</dbReference>
<dbReference type="InterPro" id="IPR005843">
    <property type="entry name" value="A-D-PHexomutase_C"/>
</dbReference>
<feature type="domain" description="Alpha-D-phosphohexomutase alpha/beta/alpha" evidence="9">
    <location>
        <begin position="18"/>
        <end position="145"/>
    </location>
</feature>
<dbReference type="InterPro" id="IPR016066">
    <property type="entry name" value="A-D-PHexomutase_CS"/>
</dbReference>
<evidence type="ECO:0000313" key="12">
    <source>
        <dbReference type="EMBL" id="BAZ92970.1"/>
    </source>
</evidence>
<dbReference type="GO" id="GO:0006048">
    <property type="term" value="P:UDP-N-acetylglucosamine biosynthetic process"/>
    <property type="evidence" value="ECO:0007669"/>
    <property type="project" value="TreeGrafter"/>
</dbReference>
<dbReference type="GO" id="GO:0000287">
    <property type="term" value="F:magnesium ion binding"/>
    <property type="evidence" value="ECO:0007669"/>
    <property type="project" value="InterPro"/>
</dbReference>
<dbReference type="InterPro" id="IPR016055">
    <property type="entry name" value="A-D-PHexomutase_a/b/a-I/II/III"/>
</dbReference>
<dbReference type="GO" id="GO:0004615">
    <property type="term" value="F:phosphomannomutase activity"/>
    <property type="evidence" value="ECO:0007669"/>
    <property type="project" value="TreeGrafter"/>
</dbReference>
<dbReference type="PANTHER" id="PTHR42946">
    <property type="entry name" value="PHOSPHOHEXOSE MUTASE"/>
    <property type="match status" value="1"/>
</dbReference>
<dbReference type="GO" id="GO:0005829">
    <property type="term" value="C:cytosol"/>
    <property type="evidence" value="ECO:0007669"/>
    <property type="project" value="TreeGrafter"/>
</dbReference>
<evidence type="ECO:0000259" key="11">
    <source>
        <dbReference type="Pfam" id="PF02880"/>
    </source>
</evidence>
<dbReference type="InterPro" id="IPR050060">
    <property type="entry name" value="Phosphoglucosamine_mutase"/>
</dbReference>
<evidence type="ECO:0000256" key="6">
    <source>
        <dbReference type="ARBA" id="ARBA00023235"/>
    </source>
</evidence>
<dbReference type="GO" id="GO:0009252">
    <property type="term" value="P:peptidoglycan biosynthetic process"/>
    <property type="evidence" value="ECO:0007669"/>
    <property type="project" value="TreeGrafter"/>
</dbReference>
<keyword evidence="13" id="KW-1185">Reference proteome</keyword>
<evidence type="ECO:0000256" key="7">
    <source>
        <dbReference type="RuleBase" id="RU004326"/>
    </source>
</evidence>
<dbReference type="GO" id="GO:0008966">
    <property type="term" value="F:phosphoglucosamine mutase activity"/>
    <property type="evidence" value="ECO:0007669"/>
    <property type="project" value="TreeGrafter"/>
</dbReference>
<dbReference type="PROSITE" id="PS00710">
    <property type="entry name" value="PGM_PMM"/>
    <property type="match status" value="1"/>
</dbReference>
<evidence type="ECO:0000256" key="2">
    <source>
        <dbReference type="ARBA" id="ARBA00010231"/>
    </source>
</evidence>
<gene>
    <name evidence="12" type="ORF">FOKN1_0568</name>
</gene>
<dbReference type="PANTHER" id="PTHR42946:SF1">
    <property type="entry name" value="PHOSPHOGLUCOMUTASE (ALPHA-D-GLUCOSE-1,6-BISPHOSPHATE-DEPENDENT)"/>
    <property type="match status" value="1"/>
</dbReference>
<feature type="domain" description="Alpha-D-phosphohexomutase C-terminal" evidence="8">
    <location>
        <begin position="415"/>
        <end position="477"/>
    </location>
</feature>
<feature type="domain" description="Alpha-D-phosphohexomutase alpha/beta/alpha" evidence="11">
    <location>
        <begin position="272"/>
        <end position="390"/>
    </location>
</feature>
<dbReference type="CDD" id="cd03088">
    <property type="entry name" value="ManB"/>
    <property type="match status" value="1"/>
</dbReference>
<dbReference type="SUPFAM" id="SSF55957">
    <property type="entry name" value="Phosphoglucomutase, C-terminal domain"/>
    <property type="match status" value="1"/>
</dbReference>
<evidence type="ECO:0000256" key="4">
    <source>
        <dbReference type="ARBA" id="ARBA00022723"/>
    </source>
</evidence>
<dbReference type="InterPro" id="IPR036900">
    <property type="entry name" value="A-D-PHexomutase_C_sf"/>
</dbReference>
<dbReference type="GO" id="GO:0005975">
    <property type="term" value="P:carbohydrate metabolic process"/>
    <property type="evidence" value="ECO:0007669"/>
    <property type="project" value="InterPro"/>
</dbReference>
<evidence type="ECO:0000256" key="3">
    <source>
        <dbReference type="ARBA" id="ARBA00022553"/>
    </source>
</evidence>
<keyword evidence="4 7" id="KW-0479">Metal-binding</keyword>
<evidence type="ECO:0000256" key="1">
    <source>
        <dbReference type="ARBA" id="ARBA00001946"/>
    </source>
</evidence>
<dbReference type="Pfam" id="PF02878">
    <property type="entry name" value="PGM_PMM_I"/>
    <property type="match status" value="1"/>
</dbReference>
<keyword evidence="5 7" id="KW-0460">Magnesium</keyword>
<evidence type="ECO:0000259" key="10">
    <source>
        <dbReference type="Pfam" id="PF02879"/>
    </source>
</evidence>
<dbReference type="Pfam" id="PF02879">
    <property type="entry name" value="PGM_PMM_II"/>
    <property type="match status" value="1"/>
</dbReference>
<evidence type="ECO:0000313" key="13">
    <source>
        <dbReference type="Proteomes" id="UP000218765"/>
    </source>
</evidence>
<comment type="similarity">
    <text evidence="2 7">Belongs to the phosphohexose mutase family.</text>
</comment>
<dbReference type="OrthoDB" id="9803322at2"/>
<dbReference type="RefSeq" id="WP_096364518.1">
    <property type="nucleotide sequence ID" value="NZ_AP018052.1"/>
</dbReference>
<dbReference type="AlphaFoldDB" id="A0A1Z4VMW7"/>
<dbReference type="Pfam" id="PF00408">
    <property type="entry name" value="PGM_PMM_IV"/>
    <property type="match status" value="1"/>
</dbReference>
<proteinExistence type="inferred from homology"/>
<protein>
    <submittedName>
        <fullName evidence="12">Phosphomannomutase</fullName>
    </submittedName>
</protein>
<dbReference type="SUPFAM" id="SSF53738">
    <property type="entry name" value="Phosphoglucomutase, first 3 domains"/>
    <property type="match status" value="3"/>
</dbReference>
<dbReference type="InterPro" id="IPR005846">
    <property type="entry name" value="A-D-PHexomutase_a/b/a-III"/>
</dbReference>
<evidence type="ECO:0000259" key="9">
    <source>
        <dbReference type="Pfam" id="PF02878"/>
    </source>
</evidence>
<dbReference type="Pfam" id="PF02880">
    <property type="entry name" value="PGM_PMM_III"/>
    <property type="match status" value="1"/>
</dbReference>
<name>A0A1Z4VMW7_9GAMM</name>
<organism evidence="12 13">
    <name type="scientific">Thiohalobacter thiocyanaticus</name>
    <dbReference type="NCBI Taxonomy" id="585455"/>
    <lineage>
        <taxon>Bacteria</taxon>
        <taxon>Pseudomonadati</taxon>
        <taxon>Pseudomonadota</taxon>
        <taxon>Gammaproteobacteria</taxon>
        <taxon>Thiohalobacterales</taxon>
        <taxon>Thiohalobacteraceae</taxon>
        <taxon>Thiohalobacter</taxon>
    </lineage>
</organism>
<keyword evidence="3" id="KW-0597">Phosphoprotein</keyword>
<feature type="domain" description="Alpha-D-phosphohexomutase alpha/beta/alpha" evidence="10">
    <location>
        <begin position="170"/>
        <end position="267"/>
    </location>
</feature>